<organism evidence="1 2">
    <name type="scientific">Brevibacterium mcbrellneri ATCC 49030</name>
    <dbReference type="NCBI Taxonomy" id="585530"/>
    <lineage>
        <taxon>Bacteria</taxon>
        <taxon>Bacillati</taxon>
        <taxon>Actinomycetota</taxon>
        <taxon>Actinomycetes</taxon>
        <taxon>Micrococcales</taxon>
        <taxon>Brevibacteriaceae</taxon>
        <taxon>Brevibacterium</taxon>
    </lineage>
</organism>
<accession>D4YK21</accession>
<dbReference type="STRING" id="585530.HMPREF0183_0281"/>
<sequence length="42" mass="4584">MLHSVNYVPTHILGGVMGVKYVPTHVSTIIGLFQTHMVSTMS</sequence>
<gene>
    <name evidence="1" type="ORF">HMPREF0183_0281</name>
</gene>
<proteinExistence type="predicted"/>
<name>D4YK21_9MICO</name>
<evidence type="ECO:0000313" key="2">
    <source>
        <dbReference type="Proteomes" id="UP000005714"/>
    </source>
</evidence>
<dbReference type="Proteomes" id="UP000005714">
    <property type="component" value="Unassembled WGS sequence"/>
</dbReference>
<evidence type="ECO:0000313" key="1">
    <source>
        <dbReference type="EMBL" id="EFG48465.1"/>
    </source>
</evidence>
<dbReference type="AlphaFoldDB" id="D4YK21"/>
<protein>
    <submittedName>
        <fullName evidence="1">Uncharacterized protein</fullName>
    </submittedName>
</protein>
<keyword evidence="2" id="KW-1185">Reference proteome</keyword>
<dbReference type="EMBL" id="ADNU01000009">
    <property type="protein sequence ID" value="EFG48465.1"/>
    <property type="molecule type" value="Genomic_DNA"/>
</dbReference>
<reference evidence="1 2" key="1">
    <citation type="submission" date="2010-04" db="EMBL/GenBank/DDBJ databases">
        <authorList>
            <person name="Qin X."/>
            <person name="Bachman B."/>
            <person name="Battles P."/>
            <person name="Bell A."/>
            <person name="Bess C."/>
            <person name="Bickham C."/>
            <person name="Chaboub L."/>
            <person name="Chen D."/>
            <person name="Coyle M."/>
            <person name="Deiros D.R."/>
            <person name="Dinh H."/>
            <person name="Forbes L."/>
            <person name="Fowler G."/>
            <person name="Francisco L."/>
            <person name="Fu Q."/>
            <person name="Gubbala S."/>
            <person name="Hale W."/>
            <person name="Han Y."/>
            <person name="Hemphill L."/>
            <person name="Highlander S.K."/>
            <person name="Hirani K."/>
            <person name="Hogues M."/>
            <person name="Jackson L."/>
            <person name="Jakkamsetti A."/>
            <person name="Javaid M."/>
            <person name="Jiang H."/>
            <person name="Korchina V."/>
            <person name="Kovar C."/>
            <person name="Lara F."/>
            <person name="Lee S."/>
            <person name="Mata R."/>
            <person name="Mathew T."/>
            <person name="Moen C."/>
            <person name="Morales K."/>
            <person name="Munidasa M."/>
            <person name="Nazareth L."/>
            <person name="Ngo R."/>
            <person name="Nguyen L."/>
            <person name="Okwuonu G."/>
            <person name="Ongeri F."/>
            <person name="Patil S."/>
            <person name="Petrosino J."/>
            <person name="Pham C."/>
            <person name="Pham P."/>
            <person name="Pu L.-L."/>
            <person name="Puazo M."/>
            <person name="Raj R."/>
            <person name="Reid J."/>
            <person name="Rouhana J."/>
            <person name="Saada N."/>
            <person name="Shang Y."/>
            <person name="Simmons D."/>
            <person name="Thornton R."/>
            <person name="Warren J."/>
            <person name="Weissenberger G."/>
            <person name="Zhang J."/>
            <person name="Zhang L."/>
            <person name="Zhou C."/>
            <person name="Zhu D."/>
            <person name="Muzny D."/>
            <person name="Worley K."/>
            <person name="Gibbs R."/>
        </authorList>
    </citation>
    <scope>NUCLEOTIDE SEQUENCE [LARGE SCALE GENOMIC DNA]</scope>
    <source>
        <strain evidence="1 2">ATCC 49030</strain>
    </source>
</reference>
<comment type="caution">
    <text evidence="1">The sequence shown here is derived from an EMBL/GenBank/DDBJ whole genome shotgun (WGS) entry which is preliminary data.</text>
</comment>